<feature type="compositionally biased region" description="Polar residues" evidence="2">
    <location>
        <begin position="374"/>
        <end position="395"/>
    </location>
</feature>
<keyword evidence="1" id="KW-0677">Repeat</keyword>
<evidence type="ECO:0000313" key="5">
    <source>
        <dbReference type="Proteomes" id="UP000604825"/>
    </source>
</evidence>
<evidence type="ECO:0000256" key="1">
    <source>
        <dbReference type="ARBA" id="ARBA00022737"/>
    </source>
</evidence>
<dbReference type="InterPro" id="IPR032675">
    <property type="entry name" value="LRR_dom_sf"/>
</dbReference>
<evidence type="ECO:0000313" key="4">
    <source>
        <dbReference type="EMBL" id="CAD6252379.1"/>
    </source>
</evidence>
<dbReference type="PANTHER" id="PTHR47186">
    <property type="entry name" value="LEUCINE-RICH REPEAT-CONTAINING PROTEIN 57"/>
    <property type="match status" value="1"/>
</dbReference>
<feature type="region of interest" description="Disordered" evidence="2">
    <location>
        <begin position="320"/>
        <end position="358"/>
    </location>
</feature>
<evidence type="ECO:0000256" key="2">
    <source>
        <dbReference type="SAM" id="MobiDB-lite"/>
    </source>
</evidence>
<reference evidence="4" key="1">
    <citation type="submission" date="2020-10" db="EMBL/GenBank/DDBJ databases">
        <authorList>
            <person name="Han B."/>
            <person name="Lu T."/>
            <person name="Zhao Q."/>
            <person name="Huang X."/>
            <person name="Zhao Y."/>
        </authorList>
    </citation>
    <scope>NUCLEOTIDE SEQUENCE</scope>
</reference>
<accession>A0A811Q6Q3</accession>
<evidence type="ECO:0000259" key="3">
    <source>
        <dbReference type="Pfam" id="PF23598"/>
    </source>
</evidence>
<dbReference type="AlphaFoldDB" id="A0A811Q6Q3"/>
<dbReference type="InterPro" id="IPR055414">
    <property type="entry name" value="LRR_R13L4/SHOC2-like"/>
</dbReference>
<dbReference type="Proteomes" id="UP000604825">
    <property type="component" value="Unassembled WGS sequence"/>
</dbReference>
<dbReference type="EMBL" id="CAJGYO010000009">
    <property type="protein sequence ID" value="CAD6252379.1"/>
    <property type="molecule type" value="Genomic_DNA"/>
</dbReference>
<sequence length="395" mass="44118">MHDLLRQLAHHLSKEDCLLGDPQLLESTIVSKLRRVSFVTDKEMVVLPSVDNQQLKSTSITCLPESIGSLKNLQVLNLQHCGDLHNLPLTVTRLCSLRRLGLNNTPINQVPKGIGRLKSLSDLGGFPIGGGNANSARMQDGWNLEELGPLMLLRSLELINLDRAGPCSTDSLLINKRYLKRLSLWCTESTDEPYFEGVVINIEKTFDLLIPTHNLEDLSFCNFFGRRFATWLGTAAHLPSLTYLNLIDCKSCLHLPPIGQLPNLKYLQIKGAPAVTKIGLEFVGYGVGNLRSTEAVAFPKLETLIIRDMPNWEEWSFVAEEEEQEATPAGKERVEDEAAANQKEDAQPPRTQLLPRLKKMELDRCPKLRALPQQLGQQATSLKELRTSVSSQRSL</sequence>
<dbReference type="PANTHER" id="PTHR47186:SF51">
    <property type="entry name" value="NB-ARC DOMAIN-CONTAINING PROTEIN"/>
    <property type="match status" value="1"/>
</dbReference>
<comment type="caution">
    <text evidence="4">The sequence shown here is derived from an EMBL/GenBank/DDBJ whole genome shotgun (WGS) entry which is preliminary data.</text>
</comment>
<name>A0A811Q6Q3_9POAL</name>
<gene>
    <name evidence="4" type="ORF">NCGR_LOCUS36033</name>
</gene>
<dbReference type="SUPFAM" id="SSF52058">
    <property type="entry name" value="L domain-like"/>
    <property type="match status" value="1"/>
</dbReference>
<protein>
    <recommendedName>
        <fullName evidence="3">Disease resistance R13L4/SHOC-2-like LRR domain-containing protein</fullName>
    </recommendedName>
</protein>
<organism evidence="4 5">
    <name type="scientific">Miscanthus lutarioriparius</name>
    <dbReference type="NCBI Taxonomy" id="422564"/>
    <lineage>
        <taxon>Eukaryota</taxon>
        <taxon>Viridiplantae</taxon>
        <taxon>Streptophyta</taxon>
        <taxon>Embryophyta</taxon>
        <taxon>Tracheophyta</taxon>
        <taxon>Spermatophyta</taxon>
        <taxon>Magnoliopsida</taxon>
        <taxon>Liliopsida</taxon>
        <taxon>Poales</taxon>
        <taxon>Poaceae</taxon>
        <taxon>PACMAD clade</taxon>
        <taxon>Panicoideae</taxon>
        <taxon>Andropogonodae</taxon>
        <taxon>Andropogoneae</taxon>
        <taxon>Saccharinae</taxon>
        <taxon>Miscanthus</taxon>
    </lineage>
</organism>
<feature type="compositionally biased region" description="Basic and acidic residues" evidence="2">
    <location>
        <begin position="330"/>
        <end position="347"/>
    </location>
</feature>
<proteinExistence type="predicted"/>
<dbReference type="Pfam" id="PF23598">
    <property type="entry name" value="LRR_14"/>
    <property type="match status" value="1"/>
</dbReference>
<keyword evidence="5" id="KW-1185">Reference proteome</keyword>
<dbReference type="OrthoDB" id="765493at2759"/>
<feature type="region of interest" description="Disordered" evidence="2">
    <location>
        <begin position="371"/>
        <end position="395"/>
    </location>
</feature>
<feature type="domain" description="Disease resistance R13L4/SHOC-2-like LRR" evidence="3">
    <location>
        <begin position="54"/>
        <end position="307"/>
    </location>
</feature>
<dbReference type="Gene3D" id="3.80.10.10">
    <property type="entry name" value="Ribonuclease Inhibitor"/>
    <property type="match status" value="2"/>
</dbReference>